<accession>A0A565CMW3</accession>
<feature type="domain" description="NYN" evidence="1">
    <location>
        <begin position="224"/>
        <end position="321"/>
    </location>
</feature>
<gene>
    <name evidence="2" type="ORF">ANE_LOCUS25512</name>
</gene>
<proteinExistence type="predicted"/>
<protein>
    <recommendedName>
        <fullName evidence="1">NYN domain-containing protein</fullName>
    </recommendedName>
</protein>
<dbReference type="AlphaFoldDB" id="A0A565CMW3"/>
<evidence type="ECO:0000313" key="2">
    <source>
        <dbReference type="EMBL" id="VVB15068.1"/>
    </source>
</evidence>
<dbReference type="GO" id="GO:0005777">
    <property type="term" value="C:peroxisome"/>
    <property type="evidence" value="ECO:0007669"/>
    <property type="project" value="InterPro"/>
</dbReference>
<reference evidence="2" key="1">
    <citation type="submission" date="2019-07" db="EMBL/GenBank/DDBJ databases">
        <authorList>
            <person name="Dittberner H."/>
        </authorList>
    </citation>
    <scope>NUCLEOTIDE SEQUENCE [LARGE SCALE GENOMIC DNA]</scope>
</reference>
<dbReference type="Proteomes" id="UP000489600">
    <property type="component" value="Unassembled WGS sequence"/>
</dbReference>
<evidence type="ECO:0000313" key="3">
    <source>
        <dbReference type="Proteomes" id="UP000489600"/>
    </source>
</evidence>
<dbReference type="InterPro" id="IPR021139">
    <property type="entry name" value="NYN"/>
</dbReference>
<name>A0A565CMW3_9BRAS</name>
<sequence length="332" mass="36407">MSNPPSTEILLDLENGVPKTVTFADAFINTRKYIYGLNGSLVHAIRAFYSTAASRKRDDADIALKYDMLFWELSYPPPAPICLISSDKDYWGTMERMVKTQYEIILAYNAAHASKDIKDVAVTDSFDFPSVAKGILTIPTPSAMPLGLGTSPPSRPLPPSPSSSELLKLKVLLDVNTSFDNTTTGNEKCMPKGLTPTVMRENIELFLKSKGYGGITGSIQVIARSGSLSEQLEEEMVNSGFAVTNVDPPTREKKAGEDHTDVRIGQVMQRWCLELQQLAPMVIISSDSNLTLVVKRLDSMGFPVMLAYGPSAPPELLQAAREKFPWGELIAQ</sequence>
<dbReference type="InterPro" id="IPR024768">
    <property type="entry name" value="Marf1"/>
</dbReference>
<dbReference type="GO" id="GO:0004540">
    <property type="term" value="F:RNA nuclease activity"/>
    <property type="evidence" value="ECO:0007669"/>
    <property type="project" value="InterPro"/>
</dbReference>
<dbReference type="GO" id="GO:0010468">
    <property type="term" value="P:regulation of gene expression"/>
    <property type="evidence" value="ECO:0007669"/>
    <property type="project" value="InterPro"/>
</dbReference>
<keyword evidence="3" id="KW-1185">Reference proteome</keyword>
<comment type="caution">
    <text evidence="2">The sequence shown here is derived from an EMBL/GenBank/DDBJ whole genome shotgun (WGS) entry which is preliminary data.</text>
</comment>
<dbReference type="PANTHER" id="PTHR14379:SF7">
    <property type="entry name" value="ENDONUCLEASE OR GLYCOSYL HYDROLASE-RELATED"/>
    <property type="match status" value="1"/>
</dbReference>
<dbReference type="EMBL" id="CABITT030000008">
    <property type="protein sequence ID" value="VVB15068.1"/>
    <property type="molecule type" value="Genomic_DNA"/>
</dbReference>
<organism evidence="2 3">
    <name type="scientific">Arabis nemorensis</name>
    <dbReference type="NCBI Taxonomy" id="586526"/>
    <lineage>
        <taxon>Eukaryota</taxon>
        <taxon>Viridiplantae</taxon>
        <taxon>Streptophyta</taxon>
        <taxon>Embryophyta</taxon>
        <taxon>Tracheophyta</taxon>
        <taxon>Spermatophyta</taxon>
        <taxon>Magnoliopsida</taxon>
        <taxon>eudicotyledons</taxon>
        <taxon>Gunneridae</taxon>
        <taxon>Pentapetalae</taxon>
        <taxon>rosids</taxon>
        <taxon>malvids</taxon>
        <taxon>Brassicales</taxon>
        <taxon>Brassicaceae</taxon>
        <taxon>Arabideae</taxon>
        <taxon>Arabis</taxon>
    </lineage>
</organism>
<dbReference type="OrthoDB" id="549353at2759"/>
<dbReference type="Pfam" id="PF01936">
    <property type="entry name" value="NYN"/>
    <property type="match status" value="1"/>
</dbReference>
<dbReference type="PANTHER" id="PTHR14379">
    <property type="entry name" value="LIMKAIN B LKAP"/>
    <property type="match status" value="1"/>
</dbReference>
<evidence type="ECO:0000259" key="1">
    <source>
        <dbReference type="Pfam" id="PF01936"/>
    </source>
</evidence>
<dbReference type="Gene3D" id="3.40.50.1010">
    <property type="entry name" value="5'-nuclease"/>
    <property type="match status" value="1"/>
</dbReference>